<evidence type="ECO:0000256" key="6">
    <source>
        <dbReference type="PROSITE-ProRule" id="PRU00169"/>
    </source>
</evidence>
<dbReference type="FunFam" id="3.40.50.300:FF:000006">
    <property type="entry name" value="DNA-binding transcriptional regulator NtrC"/>
    <property type="match status" value="1"/>
</dbReference>
<sequence length="448" mass="50454">MIEGAPYILVVDDEANMLIAYKTFLKPDYNPILCSNGTEALQKLTEYSFSAAILDLKMPDMDGLELLEKIKEHDSDLGVIMSTATNDVKYAVQAIKKGAFEYVTKPFQYEEILGLVAKIVERRELRKENFYLKSALKEQQSFSDLIGQTSVMRNVFMIIENMNSVGSTVLITGESGTGKELVAHAIHQRSDRKNKPFVVVNCAAIPENLFESELFGHERGSFTGAFERKIGKFELADTGTIFLDEIGCLPQSMQAKLLRILQDNHIERVGGKGPIKISVRIVAATNTDLEQALKNKSFREDLFYRLNVIPIKLPPLRERRADLPLLIEYFLKKFNEELKKQIAGIDRQVMNELLEYDWPGNIRELKNVIERAVVLTKNGMITDISLRGKAVNGMPETLTSLKEASAEFEKEYIKKALAKTGGNQSETSRLLGIHRTTLISKMNLLGLK</sequence>
<dbReference type="SMART" id="SM00448">
    <property type="entry name" value="REC"/>
    <property type="match status" value="1"/>
</dbReference>
<dbReference type="Gene3D" id="3.40.50.2300">
    <property type="match status" value="1"/>
</dbReference>
<dbReference type="Gene3D" id="1.10.10.60">
    <property type="entry name" value="Homeodomain-like"/>
    <property type="match status" value="1"/>
</dbReference>
<dbReference type="CDD" id="cd00009">
    <property type="entry name" value="AAA"/>
    <property type="match status" value="1"/>
</dbReference>
<dbReference type="GO" id="GO:0043565">
    <property type="term" value="F:sequence-specific DNA binding"/>
    <property type="evidence" value="ECO:0007669"/>
    <property type="project" value="InterPro"/>
</dbReference>
<evidence type="ECO:0000256" key="3">
    <source>
        <dbReference type="ARBA" id="ARBA00023015"/>
    </source>
</evidence>
<dbReference type="PRINTS" id="PR01590">
    <property type="entry name" value="HTHFIS"/>
</dbReference>
<evidence type="ECO:0000256" key="2">
    <source>
        <dbReference type="ARBA" id="ARBA00022840"/>
    </source>
</evidence>
<proteinExistence type="predicted"/>
<evidence type="ECO:0000259" key="8">
    <source>
        <dbReference type="PROSITE" id="PS50110"/>
    </source>
</evidence>
<gene>
    <name evidence="9" type="ORF">A2438_06615</name>
</gene>
<evidence type="ECO:0000256" key="1">
    <source>
        <dbReference type="ARBA" id="ARBA00022741"/>
    </source>
</evidence>
<dbReference type="InterPro" id="IPR025662">
    <property type="entry name" value="Sigma_54_int_dom_ATP-bd_1"/>
</dbReference>
<feature type="domain" description="Sigma-54 factor interaction" evidence="7">
    <location>
        <begin position="145"/>
        <end position="374"/>
    </location>
</feature>
<dbReference type="SUPFAM" id="SSF52172">
    <property type="entry name" value="CheY-like"/>
    <property type="match status" value="1"/>
</dbReference>
<dbReference type="Pfam" id="PF02954">
    <property type="entry name" value="HTH_8"/>
    <property type="match status" value="1"/>
</dbReference>
<keyword evidence="5" id="KW-0804">Transcription</keyword>
<reference evidence="9 10" key="1">
    <citation type="journal article" date="2016" name="Nat. Commun.">
        <title>Thousands of microbial genomes shed light on interconnected biogeochemical processes in an aquifer system.</title>
        <authorList>
            <person name="Anantharaman K."/>
            <person name="Brown C.T."/>
            <person name="Hug L.A."/>
            <person name="Sharon I."/>
            <person name="Castelle C.J."/>
            <person name="Probst A.J."/>
            <person name="Thomas B.C."/>
            <person name="Singh A."/>
            <person name="Wilkins M.J."/>
            <person name="Karaoz U."/>
            <person name="Brodie E.L."/>
            <person name="Williams K.H."/>
            <person name="Hubbard S.S."/>
            <person name="Banfield J.F."/>
        </authorList>
    </citation>
    <scope>NUCLEOTIDE SEQUENCE [LARGE SCALE GENOMIC DNA]</scope>
</reference>
<comment type="caution">
    <text evidence="9">The sequence shown here is derived from an EMBL/GenBank/DDBJ whole genome shotgun (WGS) entry which is preliminary data.</text>
</comment>
<dbReference type="PROSITE" id="PS00688">
    <property type="entry name" value="SIGMA54_INTERACT_3"/>
    <property type="match status" value="1"/>
</dbReference>
<dbReference type="PROSITE" id="PS50110">
    <property type="entry name" value="RESPONSE_REGULATORY"/>
    <property type="match status" value="1"/>
</dbReference>
<dbReference type="Pfam" id="PF00158">
    <property type="entry name" value="Sigma54_activat"/>
    <property type="match status" value="1"/>
</dbReference>
<dbReference type="AlphaFoldDB" id="A0A1F4U326"/>
<evidence type="ECO:0000313" key="10">
    <source>
        <dbReference type="Proteomes" id="UP000179242"/>
    </source>
</evidence>
<dbReference type="InterPro" id="IPR058031">
    <property type="entry name" value="AAA_lid_NorR"/>
</dbReference>
<dbReference type="InterPro" id="IPR027417">
    <property type="entry name" value="P-loop_NTPase"/>
</dbReference>
<dbReference type="PROSITE" id="PS50045">
    <property type="entry name" value="SIGMA54_INTERACT_4"/>
    <property type="match status" value="1"/>
</dbReference>
<protein>
    <recommendedName>
        <fullName evidence="11">Fis family transcriptional regulator</fullName>
    </recommendedName>
</protein>
<feature type="domain" description="Response regulatory" evidence="8">
    <location>
        <begin position="7"/>
        <end position="120"/>
    </location>
</feature>
<dbReference type="InterPro" id="IPR025943">
    <property type="entry name" value="Sigma_54_int_dom_ATP-bd_2"/>
</dbReference>
<dbReference type="Gene3D" id="1.10.8.60">
    <property type="match status" value="1"/>
</dbReference>
<dbReference type="InterPro" id="IPR025944">
    <property type="entry name" value="Sigma_54_int_dom_CS"/>
</dbReference>
<keyword evidence="3" id="KW-0805">Transcription regulation</keyword>
<dbReference type="Pfam" id="PF25601">
    <property type="entry name" value="AAA_lid_14"/>
    <property type="match status" value="1"/>
</dbReference>
<dbReference type="PANTHER" id="PTHR32071">
    <property type="entry name" value="TRANSCRIPTIONAL REGULATORY PROTEIN"/>
    <property type="match status" value="1"/>
</dbReference>
<dbReference type="InterPro" id="IPR011006">
    <property type="entry name" value="CheY-like_superfamily"/>
</dbReference>
<name>A0A1F4U326_UNCSA</name>
<dbReference type="SMART" id="SM00382">
    <property type="entry name" value="AAA"/>
    <property type="match status" value="1"/>
</dbReference>
<dbReference type="PROSITE" id="PS00676">
    <property type="entry name" value="SIGMA54_INTERACT_2"/>
    <property type="match status" value="1"/>
</dbReference>
<feature type="modified residue" description="4-aspartylphosphate" evidence="6">
    <location>
        <position position="55"/>
    </location>
</feature>
<dbReference type="Pfam" id="PF00072">
    <property type="entry name" value="Response_reg"/>
    <property type="match status" value="1"/>
</dbReference>
<keyword evidence="1" id="KW-0547">Nucleotide-binding</keyword>
<evidence type="ECO:0000313" key="9">
    <source>
        <dbReference type="EMBL" id="OGC39385.1"/>
    </source>
</evidence>
<dbReference type="InterPro" id="IPR009057">
    <property type="entry name" value="Homeodomain-like_sf"/>
</dbReference>
<dbReference type="GO" id="GO:0000160">
    <property type="term" value="P:phosphorelay signal transduction system"/>
    <property type="evidence" value="ECO:0007669"/>
    <property type="project" value="InterPro"/>
</dbReference>
<evidence type="ECO:0000259" key="7">
    <source>
        <dbReference type="PROSITE" id="PS50045"/>
    </source>
</evidence>
<accession>A0A1F4U326</accession>
<dbReference type="Gene3D" id="3.40.50.300">
    <property type="entry name" value="P-loop containing nucleotide triphosphate hydrolases"/>
    <property type="match status" value="1"/>
</dbReference>
<dbReference type="InterPro" id="IPR002197">
    <property type="entry name" value="HTH_Fis"/>
</dbReference>
<dbReference type="PROSITE" id="PS00675">
    <property type="entry name" value="SIGMA54_INTERACT_1"/>
    <property type="match status" value="1"/>
</dbReference>
<evidence type="ECO:0000256" key="5">
    <source>
        <dbReference type="ARBA" id="ARBA00023163"/>
    </source>
</evidence>
<evidence type="ECO:0008006" key="11">
    <source>
        <dbReference type="Google" id="ProtNLM"/>
    </source>
</evidence>
<dbReference type="GO" id="GO:0006355">
    <property type="term" value="P:regulation of DNA-templated transcription"/>
    <property type="evidence" value="ECO:0007669"/>
    <property type="project" value="InterPro"/>
</dbReference>
<dbReference type="InterPro" id="IPR001789">
    <property type="entry name" value="Sig_transdc_resp-reg_receiver"/>
</dbReference>
<evidence type="ECO:0000256" key="4">
    <source>
        <dbReference type="ARBA" id="ARBA00023125"/>
    </source>
</evidence>
<dbReference type="SUPFAM" id="SSF52540">
    <property type="entry name" value="P-loop containing nucleoside triphosphate hydrolases"/>
    <property type="match status" value="1"/>
</dbReference>
<keyword evidence="4" id="KW-0238">DNA-binding</keyword>
<organism evidence="9 10">
    <name type="scientific">candidate division WOR-1 bacterium RIFOXYC2_FULL_46_14</name>
    <dbReference type="NCBI Taxonomy" id="1802587"/>
    <lineage>
        <taxon>Bacteria</taxon>
        <taxon>Bacillati</taxon>
        <taxon>Saganbacteria</taxon>
    </lineage>
</organism>
<dbReference type="InterPro" id="IPR002078">
    <property type="entry name" value="Sigma_54_int"/>
</dbReference>
<dbReference type="SUPFAM" id="SSF46689">
    <property type="entry name" value="Homeodomain-like"/>
    <property type="match status" value="1"/>
</dbReference>
<dbReference type="Proteomes" id="UP000179242">
    <property type="component" value="Unassembled WGS sequence"/>
</dbReference>
<keyword evidence="6" id="KW-0597">Phosphoprotein</keyword>
<dbReference type="InterPro" id="IPR003593">
    <property type="entry name" value="AAA+_ATPase"/>
</dbReference>
<dbReference type="GO" id="GO:0005524">
    <property type="term" value="F:ATP binding"/>
    <property type="evidence" value="ECO:0007669"/>
    <property type="project" value="UniProtKB-KW"/>
</dbReference>
<keyword evidence="2" id="KW-0067">ATP-binding</keyword>
<dbReference type="EMBL" id="MEUJ01000009">
    <property type="protein sequence ID" value="OGC39385.1"/>
    <property type="molecule type" value="Genomic_DNA"/>
</dbReference>